<evidence type="ECO:0000259" key="2">
    <source>
        <dbReference type="PROSITE" id="PS50830"/>
    </source>
</evidence>
<dbReference type="PROSITE" id="PS50830">
    <property type="entry name" value="TNASE_3"/>
    <property type="match status" value="1"/>
</dbReference>
<dbReference type="eggNOG" id="COG1525">
    <property type="taxonomic scope" value="Bacteria"/>
</dbReference>
<dbReference type="EMBL" id="JFHR01000018">
    <property type="protein sequence ID" value="KEQ53764.1"/>
    <property type="molecule type" value="Genomic_DNA"/>
</dbReference>
<protein>
    <submittedName>
        <fullName evidence="3">Nuclease (SNase domain protein)</fullName>
    </submittedName>
</protein>
<sequence>MRAVLLMTLVALSSAAPVAPARPQTFDAQARALDGDTVAVDFRLLGVDAFERRQLCQRVSGCWQCGKVAQDFAASALRSKTATIKLTPSSSYGRPVATVTVDGRDLGERMIRAGLAVPAVQYLRSDPQRAARYQSAFAQAKAARAGAFTGRWLEPSRWRQGERLRCER</sequence>
<accession>A0A081REZ1</accession>
<dbReference type="Gene3D" id="2.40.50.90">
    <property type="match status" value="1"/>
</dbReference>
<feature type="chain" id="PRO_5001763246" evidence="1">
    <location>
        <begin position="22"/>
        <end position="168"/>
    </location>
</feature>
<dbReference type="SMART" id="SM00318">
    <property type="entry name" value="SNc"/>
    <property type="match status" value="1"/>
</dbReference>
<dbReference type="AlphaFoldDB" id="A0A081REZ1"/>
<dbReference type="OrthoDB" id="9805504at2"/>
<dbReference type="InterPro" id="IPR035437">
    <property type="entry name" value="SNase_OB-fold_sf"/>
</dbReference>
<feature type="domain" description="TNase-like" evidence="2">
    <location>
        <begin position="31"/>
        <end position="150"/>
    </location>
</feature>
<dbReference type="Pfam" id="PF00565">
    <property type="entry name" value="SNase"/>
    <property type="match status" value="1"/>
</dbReference>
<dbReference type="PATRIC" id="fig|46429.4.peg.1950"/>
<dbReference type="InterPro" id="IPR016071">
    <property type="entry name" value="Staphylococal_nuclease_OB-fold"/>
</dbReference>
<evidence type="ECO:0000313" key="3">
    <source>
        <dbReference type="EMBL" id="KEQ53764.1"/>
    </source>
</evidence>
<feature type="signal peptide" evidence="1">
    <location>
        <begin position="1"/>
        <end position="21"/>
    </location>
</feature>
<evidence type="ECO:0000256" key="1">
    <source>
        <dbReference type="SAM" id="SignalP"/>
    </source>
</evidence>
<comment type="caution">
    <text evidence="3">The sequence shown here is derived from an EMBL/GenBank/DDBJ whole genome shotgun (WGS) entry which is preliminary data.</text>
</comment>
<keyword evidence="1" id="KW-0732">Signal</keyword>
<name>A0A081REZ1_SPHCR</name>
<dbReference type="RefSeq" id="WP_037450755.1">
    <property type="nucleotide sequence ID" value="NZ_JFHR01000018.1"/>
</dbReference>
<organism evidence="3 4">
    <name type="scientific">Sphingobium chlorophenolicum</name>
    <dbReference type="NCBI Taxonomy" id="46429"/>
    <lineage>
        <taxon>Bacteria</taxon>
        <taxon>Pseudomonadati</taxon>
        <taxon>Pseudomonadota</taxon>
        <taxon>Alphaproteobacteria</taxon>
        <taxon>Sphingomonadales</taxon>
        <taxon>Sphingomonadaceae</taxon>
        <taxon>Sphingobium</taxon>
    </lineage>
</organism>
<evidence type="ECO:0000313" key="4">
    <source>
        <dbReference type="Proteomes" id="UP000028411"/>
    </source>
</evidence>
<proteinExistence type="predicted"/>
<dbReference type="Proteomes" id="UP000028411">
    <property type="component" value="Unassembled WGS sequence"/>
</dbReference>
<gene>
    <name evidence="3" type="ORF">BV95_01980</name>
</gene>
<reference evidence="3 4" key="1">
    <citation type="submission" date="2014-02" db="EMBL/GenBank/DDBJ databases">
        <title>Whole genome sequence of Sphingobium chlorophenolicum NBRC 16172.</title>
        <authorList>
            <person name="Gan H.M."/>
            <person name="Gan H.Y."/>
            <person name="Chew T.H."/>
            <person name="Savka M.A."/>
        </authorList>
    </citation>
    <scope>NUCLEOTIDE SEQUENCE [LARGE SCALE GENOMIC DNA]</scope>
    <source>
        <strain evidence="3 4">NBRC 16172</strain>
    </source>
</reference>
<dbReference type="SUPFAM" id="SSF50199">
    <property type="entry name" value="Staphylococcal nuclease"/>
    <property type="match status" value="1"/>
</dbReference>